<evidence type="ECO:0000256" key="1">
    <source>
        <dbReference type="SAM" id="MobiDB-lite"/>
    </source>
</evidence>
<dbReference type="InParanoid" id="A0A1B6QD52"/>
<proteinExistence type="predicted"/>
<evidence type="ECO:0000313" key="4">
    <source>
        <dbReference type="Proteomes" id="UP000000768"/>
    </source>
</evidence>
<feature type="signal peptide" evidence="2">
    <location>
        <begin position="1"/>
        <end position="24"/>
    </location>
</feature>
<protein>
    <submittedName>
        <fullName evidence="3">Uncharacterized protein</fullName>
    </submittedName>
</protein>
<feature type="chain" id="PRO_5008589602" evidence="2">
    <location>
        <begin position="25"/>
        <end position="76"/>
    </location>
</feature>
<evidence type="ECO:0000256" key="2">
    <source>
        <dbReference type="SAM" id="SignalP"/>
    </source>
</evidence>
<reference evidence="3 4" key="1">
    <citation type="journal article" date="2009" name="Nature">
        <title>The Sorghum bicolor genome and the diversification of grasses.</title>
        <authorList>
            <person name="Paterson A.H."/>
            <person name="Bowers J.E."/>
            <person name="Bruggmann R."/>
            <person name="Dubchak I."/>
            <person name="Grimwood J."/>
            <person name="Gundlach H."/>
            <person name="Haberer G."/>
            <person name="Hellsten U."/>
            <person name="Mitros T."/>
            <person name="Poliakov A."/>
            <person name="Schmutz J."/>
            <person name="Spannagl M."/>
            <person name="Tang H."/>
            <person name="Wang X."/>
            <person name="Wicker T."/>
            <person name="Bharti A.K."/>
            <person name="Chapman J."/>
            <person name="Feltus F.A."/>
            <person name="Gowik U."/>
            <person name="Grigoriev I.V."/>
            <person name="Lyons E."/>
            <person name="Maher C.A."/>
            <person name="Martis M."/>
            <person name="Narechania A."/>
            <person name="Otillar R.P."/>
            <person name="Penning B.W."/>
            <person name="Salamov A.A."/>
            <person name="Wang Y."/>
            <person name="Zhang L."/>
            <person name="Carpita N.C."/>
            <person name="Freeling M."/>
            <person name="Gingle A.R."/>
            <person name="Hash C.T."/>
            <person name="Keller B."/>
            <person name="Klein P."/>
            <person name="Kresovich S."/>
            <person name="McCann M.C."/>
            <person name="Ming R."/>
            <person name="Peterson D.G."/>
            <person name="Mehboob-ur-Rahman"/>
            <person name="Ware D."/>
            <person name="Westhoff P."/>
            <person name="Mayer K.F."/>
            <person name="Messing J."/>
            <person name="Rokhsar D.S."/>
        </authorList>
    </citation>
    <scope>NUCLEOTIDE SEQUENCE [LARGE SCALE GENOMIC DNA]</scope>
    <source>
        <strain evidence="4">cv. BTx623</strain>
    </source>
</reference>
<feature type="region of interest" description="Disordered" evidence="1">
    <location>
        <begin position="51"/>
        <end position="76"/>
    </location>
</feature>
<dbReference type="AlphaFoldDB" id="A0A1B6QD52"/>
<keyword evidence="2" id="KW-0732">Signal</keyword>
<accession>A0A1B6QD52</accession>
<dbReference type="Gramene" id="KXG35849">
    <property type="protein sequence ID" value="KXG35849"/>
    <property type="gene ID" value="SORBI_3002G237500"/>
</dbReference>
<dbReference type="Proteomes" id="UP000000768">
    <property type="component" value="Chromosome 2"/>
</dbReference>
<evidence type="ECO:0000313" key="3">
    <source>
        <dbReference type="EMBL" id="KXG35849.1"/>
    </source>
</evidence>
<sequence length="76" mass="7317">MSRALAFAVLLLMAAAAVAPLAFAEEGGEESIPGAKESASAGYSGAKVFEGTAVGADPDPSPFSGLPADPAPDAGP</sequence>
<reference evidence="4" key="2">
    <citation type="journal article" date="2018" name="Plant J.">
        <title>The Sorghum bicolor reference genome: improved assembly, gene annotations, a transcriptome atlas, and signatures of genome organization.</title>
        <authorList>
            <person name="McCormick R.F."/>
            <person name="Truong S.K."/>
            <person name="Sreedasyam A."/>
            <person name="Jenkins J."/>
            <person name="Shu S."/>
            <person name="Sims D."/>
            <person name="Kennedy M."/>
            <person name="Amirebrahimi M."/>
            <person name="Weers B.D."/>
            <person name="McKinley B."/>
            <person name="Mattison A."/>
            <person name="Morishige D.T."/>
            <person name="Grimwood J."/>
            <person name="Schmutz J."/>
            <person name="Mullet J.E."/>
        </authorList>
    </citation>
    <scope>NUCLEOTIDE SEQUENCE [LARGE SCALE GENOMIC DNA]</scope>
    <source>
        <strain evidence="4">cv. BTx623</strain>
    </source>
</reference>
<name>A0A1B6QD52_SORBI</name>
<organism evidence="3 4">
    <name type="scientific">Sorghum bicolor</name>
    <name type="common">Sorghum</name>
    <name type="synonym">Sorghum vulgare</name>
    <dbReference type="NCBI Taxonomy" id="4558"/>
    <lineage>
        <taxon>Eukaryota</taxon>
        <taxon>Viridiplantae</taxon>
        <taxon>Streptophyta</taxon>
        <taxon>Embryophyta</taxon>
        <taxon>Tracheophyta</taxon>
        <taxon>Spermatophyta</taxon>
        <taxon>Magnoliopsida</taxon>
        <taxon>Liliopsida</taxon>
        <taxon>Poales</taxon>
        <taxon>Poaceae</taxon>
        <taxon>PACMAD clade</taxon>
        <taxon>Panicoideae</taxon>
        <taxon>Andropogonodae</taxon>
        <taxon>Andropogoneae</taxon>
        <taxon>Sorghinae</taxon>
        <taxon>Sorghum</taxon>
    </lineage>
</organism>
<gene>
    <name evidence="3" type="ORF">SORBI_3002G237500</name>
</gene>
<keyword evidence="4" id="KW-1185">Reference proteome</keyword>
<dbReference type="EMBL" id="CM000761">
    <property type="protein sequence ID" value="KXG35849.1"/>
    <property type="molecule type" value="Genomic_DNA"/>
</dbReference>